<comment type="caution">
    <text evidence="1">The sequence shown here is derived from an EMBL/GenBank/DDBJ whole genome shotgun (WGS) entry which is preliminary data.</text>
</comment>
<protein>
    <submittedName>
        <fullName evidence="1">Uncharacterized protein</fullName>
    </submittedName>
</protein>
<proteinExistence type="predicted"/>
<sequence>MRFLYCENDGSFGPAVQRCSRQFDFTVKFQTVVLNIIPSVIFLSLVIPRLLHLIRKSPVVGGGWFQALKLGSSKALFLTLVFLRVALVIIGATAIQFRSLIIASEVISFIDSLSMGILSSFEHARDGRPSVLLNMYLPLMLLFGVARVRTLFFSSLDHGSMVFTAISTAALSVKAVLAILESIPKSRWFLLPSKKQSPEETSGIYSLATSAWLAKLLLTGYKVILQPEHLYPLEASMRAEHLEQIAVRILASGFHGSQHTLLRSVLWELRTPFLLPIITRAAQLGFDLSQPLFIQSLLNYLSQPTGTERSASSGYGLIGAAIFIYAGAPMASALQAYFHQRFLFKLRSVLVCAIFIKTSTANATAGDEKKSLTLMSTDVQRIVLGFTPIHDLWAIPIQLGVTYYLLFRQIGPSFTASVVVTLICIVTSSSVMRIVARLQKRWMEHVQARIGKTASTIANIKSIKISALVNPTQAAIQSMRIKEISVGNRFRGVLLVNIALGFAPGLLAPMFTFVTAMRHLSVTAIFTSMSLMALAGGKLNILIQKAPYFMASLACFQRIQEFLEGQNWRDFREPLDSDVDLSGKSGSQTTTHTNSIKIRDGSFGWEEGKYTVKNISTDIDPGLTIVAGPVASGKSTLCKALLGETPSHQGHINLGIDHSKVAFCDQTPFLVNATIRENIAGKGTVDDERYQAAIEATMLHVDLLLLPLGDATMVGSNGGALSGGQKQRVAIARALYECCQLNVFDDVLSGLDQETEQQVFSRCFGSNGLLRQRNATIILCTHSARHFASASHIIIMSSEGKISEQGTFASLQRNGTYIQTLGMASQDNNNTSDGDGTDTSSKPKVSQPKQQPGAATASTKDKTRTIGDRKVFMHYFRSIGILRLSLLTFLGVLCGFLWNFPNVWLKFWSEDSALTVPSHGTLYWLGIYSTFAILSLITITAEVSIGMLAVAKVTGAKLHGDALHTVMTAPLRLFATTDTGVITNLFSQDMSLVDEELPVALLEVVIMTWIVVGAAAVTAAVSPYVLIAYPFIFASVYFIQRFYLRTSRQLRLLDLEAKSPLYTHFLDTIKGISTIRAFGWSKRSASLNLSLLDASIKPDFQLRMIQSWLSFILGMLVAILAIAVIILATQLKADAGFTGASMVSIINFGGYLSSIIVNYTLLETSIGAVNRLKTFSEASSIEDAAMGDGIPPSSWPSSGHIVMKGVSASYDDPKEGTADGISSKMTLKNVNLEIMPGEKVAIFADQSISIDGECLADIDGNVARQRIIAIPQEAAFLPDGTTFRINIDPEGSASDDVCKESLEAVGMWTYVTDHGGLTGALVTEELSHGQKQLFALGRAVVRCRVRAFTTQAETGESSSEGIDLAPHIGGGVLMLDEYNSNVDVETDKKMQGIIAREFKHYTVLMVSHRLESTMAFDKIVVLDAGQVVEQGAPRALLEQENSRFRGLWASAGN</sequence>
<organism evidence="1 2">
    <name type="scientific">Lecanicillium saksenae</name>
    <dbReference type="NCBI Taxonomy" id="468837"/>
    <lineage>
        <taxon>Eukaryota</taxon>
        <taxon>Fungi</taxon>
        <taxon>Dikarya</taxon>
        <taxon>Ascomycota</taxon>
        <taxon>Pezizomycotina</taxon>
        <taxon>Sordariomycetes</taxon>
        <taxon>Hypocreomycetidae</taxon>
        <taxon>Hypocreales</taxon>
        <taxon>Cordycipitaceae</taxon>
        <taxon>Lecanicillium</taxon>
    </lineage>
</organism>
<dbReference type="EMBL" id="JANAKD010000003">
    <property type="protein sequence ID" value="KAJ3499718.1"/>
    <property type="molecule type" value="Genomic_DNA"/>
</dbReference>
<name>A0ACC1R846_9HYPO</name>
<reference evidence="1" key="1">
    <citation type="submission" date="2022-07" db="EMBL/GenBank/DDBJ databases">
        <title>Genome Sequence of Lecanicillium saksenae.</title>
        <authorList>
            <person name="Buettner E."/>
        </authorList>
    </citation>
    <scope>NUCLEOTIDE SEQUENCE</scope>
    <source>
        <strain evidence="1">VT-O1</strain>
    </source>
</reference>
<evidence type="ECO:0000313" key="1">
    <source>
        <dbReference type="EMBL" id="KAJ3499718.1"/>
    </source>
</evidence>
<keyword evidence="2" id="KW-1185">Reference proteome</keyword>
<dbReference type="Proteomes" id="UP001148737">
    <property type="component" value="Unassembled WGS sequence"/>
</dbReference>
<evidence type="ECO:0000313" key="2">
    <source>
        <dbReference type="Proteomes" id="UP001148737"/>
    </source>
</evidence>
<gene>
    <name evidence="1" type="ORF">NLG97_g96</name>
</gene>
<accession>A0ACC1R846</accession>